<accession>A0A087BNY0</accession>
<sequence>MTTAIYIASPEGRTGRNAFAYSLVSRLHSSGKTTVVFRPIARRHDPLGTALSHAANPSGSETAYSRGVCPCHWRDDPDASRGDVVSAYHGLLDGPAGKPDVVVIVGADGSPTYSPDAFANDCAIASDLHANLVLAICGRHRDARELRDSVDVCLAIADRYGADIADVAVTGCDGSRAKELTDALSDLDVPTQAIPSVEFDSEDESTWATATEKCAASITDHDLAALLSHSPLPTVTPYAFQSDLVIRAAAQRKRIVLPEGMEGRILAAADYLLRRNIVDITLIGERDEILAKAHDMGLSSIESATVVSLSDPRHRDAMIERLCQLRAHKGMTPPKAQSTLADPSYFGTMLVQMGLADGLVSGSITSTATTVRPALQVIRTKPDASLVSGAFIMCLPDHPVVFADCAITLNPTAAQLADIAIQSARTARNFGIDPRVGMLSYSTLGSGSGPDVDLVTEATNLVALKDPDLPVVGPIQFDAAWSPEVARVKAPSNEVAGHVNVFVFPDLSAGNITYKAVQRSSGALAVGPVLQGLNKPVNDLSRGASVKDIINTIALTAVQAQQ</sequence>
<organism evidence="9 10">
    <name type="scientific">Bifidobacterium minimum</name>
    <dbReference type="NCBI Taxonomy" id="1693"/>
    <lineage>
        <taxon>Bacteria</taxon>
        <taxon>Bacillati</taxon>
        <taxon>Actinomycetota</taxon>
        <taxon>Actinomycetes</taxon>
        <taxon>Bifidobacteriales</taxon>
        <taxon>Bifidobacteriaceae</taxon>
        <taxon>Bifidobacterium</taxon>
    </lineage>
</organism>
<dbReference type="Gene3D" id="3.40.50.10950">
    <property type="match status" value="1"/>
</dbReference>
<dbReference type="PANTHER" id="PTHR43356">
    <property type="entry name" value="PHOSPHATE ACETYLTRANSFERASE"/>
    <property type="match status" value="1"/>
</dbReference>
<comment type="catalytic activity">
    <reaction evidence="1">
        <text>acetyl-CoA + phosphate = acetyl phosphate + CoA</text>
        <dbReference type="Rhea" id="RHEA:19521"/>
        <dbReference type="ChEBI" id="CHEBI:22191"/>
        <dbReference type="ChEBI" id="CHEBI:43474"/>
        <dbReference type="ChEBI" id="CHEBI:57287"/>
        <dbReference type="ChEBI" id="CHEBI:57288"/>
        <dbReference type="EC" id="2.3.1.8"/>
    </reaction>
</comment>
<comment type="caution">
    <text evidence="9">The sequence shown here is derived from an EMBL/GenBank/DDBJ whole genome shotgun (WGS) entry which is preliminary data.</text>
</comment>
<dbReference type="NCBIfam" id="TIGR00651">
    <property type="entry name" value="pta"/>
    <property type="match status" value="1"/>
</dbReference>
<protein>
    <recommendedName>
        <fullName evidence="4">Phosphate acetyltransferase</fullName>
        <ecNumber evidence="3">2.3.1.8</ecNumber>
    </recommendedName>
    <alternativeName>
        <fullName evidence="7">Phosphotransacetylase</fullName>
    </alternativeName>
</protein>
<evidence type="ECO:0000259" key="8">
    <source>
        <dbReference type="Pfam" id="PF01515"/>
    </source>
</evidence>
<evidence type="ECO:0000256" key="2">
    <source>
        <dbReference type="ARBA" id="ARBA00004989"/>
    </source>
</evidence>
<dbReference type="InterPro" id="IPR002505">
    <property type="entry name" value="PTA_PTB"/>
</dbReference>
<comment type="pathway">
    <text evidence="2">Metabolic intermediate biosynthesis; acetyl-CoA biosynthesis; acetyl-CoA from acetate: step 2/2.</text>
</comment>
<dbReference type="InterPro" id="IPR042112">
    <property type="entry name" value="P_AcTrfase_dom2"/>
</dbReference>
<evidence type="ECO:0000256" key="3">
    <source>
        <dbReference type="ARBA" id="ARBA00012707"/>
    </source>
</evidence>
<reference evidence="9 10" key="1">
    <citation type="submission" date="2014-03" db="EMBL/GenBank/DDBJ databases">
        <title>Genomics of Bifidobacteria.</title>
        <authorList>
            <person name="Ventura M."/>
            <person name="Milani C."/>
            <person name="Lugli G.A."/>
        </authorList>
    </citation>
    <scope>NUCLEOTIDE SEQUENCE [LARGE SCALE GENOMIC DNA]</scope>
    <source>
        <strain evidence="9 10">LMG 11592</strain>
    </source>
</reference>
<dbReference type="eggNOG" id="COG0280">
    <property type="taxonomic scope" value="Bacteria"/>
</dbReference>
<dbReference type="Pfam" id="PF01515">
    <property type="entry name" value="PTA_PTB"/>
    <property type="match status" value="1"/>
</dbReference>
<proteinExistence type="predicted"/>
<name>A0A087BNY0_9BIFI</name>
<dbReference type="NCBIfam" id="NF004167">
    <property type="entry name" value="PRK05632.1"/>
    <property type="match status" value="1"/>
</dbReference>
<dbReference type="NCBIfam" id="NF007233">
    <property type="entry name" value="PRK09653.1"/>
    <property type="match status" value="1"/>
</dbReference>
<dbReference type="SUPFAM" id="SSF53659">
    <property type="entry name" value="Isocitrate/Isopropylmalate dehydrogenase-like"/>
    <property type="match status" value="1"/>
</dbReference>
<evidence type="ECO:0000313" key="10">
    <source>
        <dbReference type="Proteomes" id="UP000029014"/>
    </source>
</evidence>
<evidence type="ECO:0000256" key="4">
    <source>
        <dbReference type="ARBA" id="ARBA00021528"/>
    </source>
</evidence>
<dbReference type="InterPro" id="IPR004614">
    <property type="entry name" value="P_AcTrfase"/>
</dbReference>
<dbReference type="Proteomes" id="UP000029014">
    <property type="component" value="Unassembled WGS sequence"/>
</dbReference>
<dbReference type="PANTHER" id="PTHR43356:SF3">
    <property type="entry name" value="PHOSPHATE ACETYLTRANSFERASE"/>
    <property type="match status" value="1"/>
</dbReference>
<feature type="domain" description="Phosphate acetyl/butaryl transferase" evidence="8">
    <location>
        <begin position="241"/>
        <end position="557"/>
    </location>
</feature>
<evidence type="ECO:0000256" key="6">
    <source>
        <dbReference type="ARBA" id="ARBA00023315"/>
    </source>
</evidence>
<dbReference type="STRING" id="1693.BMIN_0631"/>
<keyword evidence="5 9" id="KW-0808">Transferase</keyword>
<dbReference type="Gene3D" id="3.40.50.10750">
    <property type="entry name" value="Isocitrate/Isopropylmalate dehydrogenase-like"/>
    <property type="match status" value="1"/>
</dbReference>
<dbReference type="EMBL" id="JGZD01000009">
    <property type="protein sequence ID" value="KFI72730.1"/>
    <property type="molecule type" value="Genomic_DNA"/>
</dbReference>
<dbReference type="RefSeq" id="WP_022860756.1">
    <property type="nucleotide sequence ID" value="NZ_JGZD01000009.1"/>
</dbReference>
<evidence type="ECO:0000256" key="1">
    <source>
        <dbReference type="ARBA" id="ARBA00000705"/>
    </source>
</evidence>
<dbReference type="InterPro" id="IPR050500">
    <property type="entry name" value="Phos_Acetyltrans/Butyryltrans"/>
</dbReference>
<evidence type="ECO:0000256" key="5">
    <source>
        <dbReference type="ARBA" id="ARBA00022679"/>
    </source>
</evidence>
<dbReference type="GO" id="GO:0008959">
    <property type="term" value="F:phosphate acetyltransferase activity"/>
    <property type="evidence" value="ECO:0007669"/>
    <property type="project" value="UniProtKB-EC"/>
</dbReference>
<keyword evidence="6 9" id="KW-0012">Acyltransferase</keyword>
<evidence type="ECO:0000256" key="7">
    <source>
        <dbReference type="ARBA" id="ARBA00031108"/>
    </source>
</evidence>
<keyword evidence="10" id="KW-1185">Reference proteome</keyword>
<evidence type="ECO:0000313" key="9">
    <source>
        <dbReference type="EMBL" id="KFI72730.1"/>
    </source>
</evidence>
<dbReference type="AlphaFoldDB" id="A0A087BNY0"/>
<dbReference type="EC" id="2.3.1.8" evidence="3"/>
<gene>
    <name evidence="9" type="ORF">BMIN_0631</name>
</gene>
<dbReference type="InterPro" id="IPR042113">
    <property type="entry name" value="P_AcTrfase_dom1"/>
</dbReference>